<dbReference type="AlphaFoldDB" id="A0A285SVX4"/>
<accession>A0A285SVX4</accession>
<reference evidence="2" key="1">
    <citation type="submission" date="2017-08" db="EMBL/GenBank/DDBJ databases">
        <authorList>
            <person name="Varghese N."/>
            <person name="Submissions S."/>
        </authorList>
    </citation>
    <scope>NUCLEOTIDE SEQUENCE [LARGE SCALE GENOMIC DNA]</scope>
    <source>
        <strain evidence="2">JC22</strain>
    </source>
</reference>
<evidence type="ECO:0000313" key="1">
    <source>
        <dbReference type="EMBL" id="SOC12737.1"/>
    </source>
</evidence>
<organism evidence="1 2">
    <name type="scientific">Ureibacillus xyleni</name>
    <dbReference type="NCBI Taxonomy" id="614648"/>
    <lineage>
        <taxon>Bacteria</taxon>
        <taxon>Bacillati</taxon>
        <taxon>Bacillota</taxon>
        <taxon>Bacilli</taxon>
        <taxon>Bacillales</taxon>
        <taxon>Caryophanaceae</taxon>
        <taxon>Ureibacillus</taxon>
    </lineage>
</organism>
<proteinExistence type="predicted"/>
<sequence length="51" mass="6156">MRAKAEIKVKEITYIKISKEEQEEKLSRLREIYCEMVIHYIKTNGLKQNND</sequence>
<evidence type="ECO:0000313" key="2">
    <source>
        <dbReference type="Proteomes" id="UP000219636"/>
    </source>
</evidence>
<name>A0A285SVX4_9BACL</name>
<dbReference type="Proteomes" id="UP000219636">
    <property type="component" value="Unassembled WGS sequence"/>
</dbReference>
<protein>
    <submittedName>
        <fullName evidence="1">Uncharacterized protein</fullName>
    </submittedName>
</protein>
<dbReference type="EMBL" id="OBMQ01000007">
    <property type="protein sequence ID" value="SOC12737.1"/>
    <property type="molecule type" value="Genomic_DNA"/>
</dbReference>
<gene>
    <name evidence="1" type="ORF">SAMN05880501_10744</name>
</gene>
<keyword evidence="2" id="KW-1185">Reference proteome</keyword>